<organism evidence="2 3">
    <name type="scientific">Fusarium kuroshium</name>
    <dbReference type="NCBI Taxonomy" id="2010991"/>
    <lineage>
        <taxon>Eukaryota</taxon>
        <taxon>Fungi</taxon>
        <taxon>Dikarya</taxon>
        <taxon>Ascomycota</taxon>
        <taxon>Pezizomycotina</taxon>
        <taxon>Sordariomycetes</taxon>
        <taxon>Hypocreomycetidae</taxon>
        <taxon>Hypocreales</taxon>
        <taxon>Nectriaceae</taxon>
        <taxon>Fusarium</taxon>
        <taxon>Fusarium solani species complex</taxon>
    </lineage>
</organism>
<evidence type="ECO:0000313" key="3">
    <source>
        <dbReference type="Proteomes" id="UP000277212"/>
    </source>
</evidence>
<sequence length="569" mass="63172">MRYEDWDVLLFPRDCGIPFREFGVTCQVVQDTEFANLHGMSGLPTVNCFVPSLAPGAPFQISIHSWNTPTISQFTKSYSKHVNDVKFETRLFIDGRLVACTSLNRQCDWPHVIANGFGFSKDGNLEALKFPAFQQEILQQRQRNVGDSLGRIRLVISEGFPRDSLTVPMERVNNVVAFSFQHAPQEVLEGAGIAWPNPSMWQRPPNTASMSFPSFPSNVTTHAHSPRLRTNGKQKALVGLTLPMVQSTMFNVATSNVEEPTQASYMGPLPNTDEIPGCSDIVDAFDDTNAYFDWPGKVGLGLNNIPQQFTPAVSKSSHNWERLGETNMPERRSSTRDSSGSGSDETQLSSLAFSIDDEDPKVLPKTFNTPILAKRNQPVSFPVFPHNAVLPEDLAFSLTASLLSQPMPLQPHAPPTRTSTPEVRSRKENRKRHSTCPIPSTLSTSTTVGLDHHDQRKVSQQLYIPSNGSIPLPIAKSQARSSKSPQPDLTKRSYSMSKFVSIQSSSTQSSPQAFPNTEGKAPIEKGNKRSRNFRPGSAERFEDDEDEHQRASPRIRLSPFSEDHPQDEA</sequence>
<feature type="compositionally biased region" description="Basic and acidic residues" evidence="1">
    <location>
        <begin position="318"/>
        <end position="335"/>
    </location>
</feature>
<feature type="region of interest" description="Disordered" evidence="1">
    <location>
        <begin position="405"/>
        <end position="450"/>
    </location>
</feature>
<feature type="compositionally biased region" description="Polar residues" evidence="1">
    <location>
        <begin position="437"/>
        <end position="448"/>
    </location>
</feature>
<feature type="compositionally biased region" description="Polar residues" evidence="1">
    <location>
        <begin position="478"/>
        <end position="496"/>
    </location>
</feature>
<keyword evidence="3" id="KW-1185">Reference proteome</keyword>
<feature type="compositionally biased region" description="Low complexity" evidence="1">
    <location>
        <begin position="497"/>
        <end position="512"/>
    </location>
</feature>
<comment type="caution">
    <text evidence="2">The sequence shown here is derived from an EMBL/GenBank/DDBJ whole genome shotgun (WGS) entry which is preliminary data.</text>
</comment>
<accession>A0A3M2RSD8</accession>
<dbReference type="AlphaFoldDB" id="A0A3M2RSD8"/>
<evidence type="ECO:0000313" key="2">
    <source>
        <dbReference type="EMBL" id="RMJ08220.1"/>
    </source>
</evidence>
<feature type="region of interest" description="Disordered" evidence="1">
    <location>
        <begin position="312"/>
        <end position="346"/>
    </location>
</feature>
<dbReference type="STRING" id="2010991.A0A3M2RSD8"/>
<reference evidence="2 3" key="1">
    <citation type="submission" date="2017-06" db="EMBL/GenBank/DDBJ databases">
        <title>Comparative genomic analysis of Ambrosia Fusariam Clade fungi.</title>
        <authorList>
            <person name="Stajich J.E."/>
            <person name="Carrillo J."/>
            <person name="Kijimoto T."/>
            <person name="Eskalen A."/>
            <person name="O'Donnell K."/>
            <person name="Kasson M."/>
        </authorList>
    </citation>
    <scope>NUCLEOTIDE SEQUENCE [LARGE SCALE GENOMIC DNA]</scope>
    <source>
        <strain evidence="2">UCR3666</strain>
    </source>
</reference>
<protein>
    <submittedName>
        <fullName evidence="2">Uncharacterized protein</fullName>
    </submittedName>
</protein>
<proteinExistence type="predicted"/>
<dbReference type="Proteomes" id="UP000277212">
    <property type="component" value="Unassembled WGS sequence"/>
</dbReference>
<dbReference type="OrthoDB" id="5417628at2759"/>
<name>A0A3M2RSD8_9HYPO</name>
<feature type="compositionally biased region" description="Low complexity" evidence="1">
    <location>
        <begin position="336"/>
        <end position="346"/>
    </location>
</feature>
<dbReference type="EMBL" id="NKUJ01000299">
    <property type="protein sequence ID" value="RMJ08220.1"/>
    <property type="molecule type" value="Genomic_DNA"/>
</dbReference>
<feature type="region of interest" description="Disordered" evidence="1">
    <location>
        <begin position="462"/>
        <end position="569"/>
    </location>
</feature>
<gene>
    <name evidence="2" type="ORF">CDV36_012171</name>
</gene>
<evidence type="ECO:0000256" key="1">
    <source>
        <dbReference type="SAM" id="MobiDB-lite"/>
    </source>
</evidence>